<accession>A0A267GQ27</accession>
<sequence>MNTQTGGIQQLLQAEKKAREKIEEARKGKQRRLKQAKQEAAAEIEAFKLEREREFKAHEARILGSRTDSEKLVQEETRQRLSELSGSVRQNKEQAIRRLLTLLFDVQPRLHENFSRGKM</sequence>
<evidence type="ECO:0000256" key="6">
    <source>
        <dbReference type="SAM" id="MobiDB-lite"/>
    </source>
</evidence>
<dbReference type="Proteomes" id="UP000215902">
    <property type="component" value="Unassembled WGS sequence"/>
</dbReference>
<feature type="compositionally biased region" description="Basic and acidic residues" evidence="6">
    <location>
        <begin position="14"/>
        <end position="27"/>
    </location>
</feature>
<dbReference type="PANTHER" id="PTHR12713">
    <property type="entry name" value="VACUOLAR ATP SYNTHASE SUBUNIT G"/>
    <property type="match status" value="1"/>
</dbReference>
<gene>
    <name evidence="7" type="ORF">BOX15_Mlig012681g1</name>
    <name evidence="8" type="ORF">BOX15_Mlig012681g2</name>
</gene>
<dbReference type="PANTHER" id="PTHR12713:SF11">
    <property type="entry name" value="V-TYPE PROTON ATPASE SUBUNIT G"/>
    <property type="match status" value="1"/>
</dbReference>
<evidence type="ECO:0000256" key="1">
    <source>
        <dbReference type="ARBA" id="ARBA00010066"/>
    </source>
</evidence>
<dbReference type="GO" id="GO:0098793">
    <property type="term" value="C:presynapse"/>
    <property type="evidence" value="ECO:0007669"/>
    <property type="project" value="GOC"/>
</dbReference>
<dbReference type="FunFam" id="1.20.5.2950:FF:000001">
    <property type="entry name" value="V-type proton ATPase subunit G"/>
    <property type="match status" value="1"/>
</dbReference>
<proteinExistence type="inferred from homology"/>
<dbReference type="STRING" id="282301.A0A267GQ27"/>
<dbReference type="GO" id="GO:0016887">
    <property type="term" value="F:ATP hydrolysis activity"/>
    <property type="evidence" value="ECO:0007669"/>
    <property type="project" value="TreeGrafter"/>
</dbReference>
<evidence type="ECO:0000256" key="2">
    <source>
        <dbReference type="ARBA" id="ARBA00022448"/>
    </source>
</evidence>
<reference evidence="8 9" key="1">
    <citation type="submission" date="2017-06" db="EMBL/GenBank/DDBJ databases">
        <title>A platform for efficient transgenesis in Macrostomum lignano, a flatworm model organism for stem cell research.</title>
        <authorList>
            <person name="Berezikov E."/>
        </authorList>
    </citation>
    <scope>NUCLEOTIDE SEQUENCE [LARGE SCALE GENOMIC DNA]</scope>
    <source>
        <strain evidence="8">DV1</strain>
        <tissue evidence="8">Whole organism</tissue>
    </source>
</reference>
<protein>
    <recommendedName>
        <fullName evidence="5">V-type proton ATPase subunit G</fullName>
    </recommendedName>
</protein>
<dbReference type="NCBIfam" id="TIGR01147">
    <property type="entry name" value="V_ATP_synt_G"/>
    <property type="match status" value="1"/>
</dbReference>
<dbReference type="InterPro" id="IPR005124">
    <property type="entry name" value="V-ATPase_G"/>
</dbReference>
<dbReference type="OrthoDB" id="250802at2759"/>
<evidence type="ECO:0000256" key="4">
    <source>
        <dbReference type="ARBA" id="ARBA00023065"/>
    </source>
</evidence>
<organism evidence="8 9">
    <name type="scientific">Macrostomum lignano</name>
    <dbReference type="NCBI Taxonomy" id="282301"/>
    <lineage>
        <taxon>Eukaryota</taxon>
        <taxon>Metazoa</taxon>
        <taxon>Spiralia</taxon>
        <taxon>Lophotrochozoa</taxon>
        <taxon>Platyhelminthes</taxon>
        <taxon>Rhabditophora</taxon>
        <taxon>Macrostomorpha</taxon>
        <taxon>Macrostomida</taxon>
        <taxon>Macrostomidae</taxon>
        <taxon>Macrostomum</taxon>
    </lineage>
</organism>
<keyword evidence="2 5" id="KW-0813">Transport</keyword>
<dbReference type="GO" id="GO:0097401">
    <property type="term" value="P:synaptic vesicle lumen acidification"/>
    <property type="evidence" value="ECO:0007669"/>
    <property type="project" value="TreeGrafter"/>
</dbReference>
<evidence type="ECO:0000313" key="9">
    <source>
        <dbReference type="Proteomes" id="UP000215902"/>
    </source>
</evidence>
<comment type="function">
    <text evidence="5">Subunit of the V1 complex of vacuolar(H+)-ATPase (V-ATPase), a multisubunit enzyme composed of a peripheral complex (V1) that hydrolyzes ATP and a membrane integral complex (V0) that translocates protons. V-ATPase is responsible for acidifying and maintaining the pH of intracellular compartments and in some cell types, is targeted to the plasma membrane, where it is responsible for acidifying the extracellular environment.</text>
</comment>
<comment type="subunit">
    <text evidence="5">V-ATPase is a heteromultimeric enzyme made up of two complexes: the ATP-hydrolytic V1 complex and the proton translocation V0 complex.</text>
</comment>
<evidence type="ECO:0000256" key="5">
    <source>
        <dbReference type="RuleBase" id="RU364019"/>
    </source>
</evidence>
<feature type="compositionally biased region" description="Polar residues" evidence="6">
    <location>
        <begin position="1"/>
        <end position="12"/>
    </location>
</feature>
<keyword evidence="3 5" id="KW-0375">Hydrogen ion transport</keyword>
<evidence type="ECO:0000256" key="3">
    <source>
        <dbReference type="ARBA" id="ARBA00022781"/>
    </source>
</evidence>
<dbReference type="GO" id="GO:0046961">
    <property type="term" value="F:proton-transporting ATPase activity, rotational mechanism"/>
    <property type="evidence" value="ECO:0007669"/>
    <property type="project" value="InterPro"/>
</dbReference>
<name>A0A267GQ27_9PLAT</name>
<comment type="caution">
    <text evidence="8">The sequence shown here is derived from an EMBL/GenBank/DDBJ whole genome shotgun (WGS) entry which is preliminary data.</text>
</comment>
<dbReference type="AlphaFoldDB" id="A0A267GQ27"/>
<comment type="similarity">
    <text evidence="1 5">Belongs to the V-ATPase G subunit family.</text>
</comment>
<dbReference type="GO" id="GO:0000221">
    <property type="term" value="C:vacuolar proton-transporting V-type ATPase, V1 domain"/>
    <property type="evidence" value="ECO:0007669"/>
    <property type="project" value="TreeGrafter"/>
</dbReference>
<evidence type="ECO:0000313" key="7">
    <source>
        <dbReference type="EMBL" id="PAA59909.1"/>
    </source>
</evidence>
<keyword evidence="9" id="KW-1185">Reference proteome</keyword>
<keyword evidence="4 5" id="KW-0406">Ion transport</keyword>
<dbReference type="Pfam" id="PF03179">
    <property type="entry name" value="V-ATPase_G"/>
    <property type="match status" value="1"/>
</dbReference>
<dbReference type="EMBL" id="NIVC01002213">
    <property type="protein sequence ID" value="PAA59909.1"/>
    <property type="molecule type" value="Genomic_DNA"/>
</dbReference>
<feature type="region of interest" description="Disordered" evidence="6">
    <location>
        <begin position="1"/>
        <end position="34"/>
    </location>
</feature>
<dbReference type="Gene3D" id="1.20.5.2950">
    <property type="match status" value="1"/>
</dbReference>
<dbReference type="EMBL" id="NIVC01000236">
    <property type="protein sequence ID" value="PAA87382.1"/>
    <property type="molecule type" value="Genomic_DNA"/>
</dbReference>
<evidence type="ECO:0000313" key="8">
    <source>
        <dbReference type="EMBL" id="PAA87382.1"/>
    </source>
</evidence>